<keyword evidence="7" id="KW-0007">Acetylation</keyword>
<dbReference type="InterPro" id="IPR019809">
    <property type="entry name" value="Histone_H4_CS"/>
</dbReference>
<evidence type="ECO:0000256" key="5">
    <source>
        <dbReference type="ARBA" id="ARBA00022454"/>
    </source>
</evidence>
<dbReference type="InterPro" id="IPR001951">
    <property type="entry name" value="Histone_H4"/>
</dbReference>
<keyword evidence="8 11" id="KW-0238">DNA-binding</keyword>
<evidence type="ECO:0000313" key="12">
    <source>
        <dbReference type="EMBL" id="VDK27239.1"/>
    </source>
</evidence>
<dbReference type="Gene3D" id="1.10.20.10">
    <property type="entry name" value="Histone, subunit A"/>
    <property type="match status" value="1"/>
</dbReference>
<dbReference type="EMBL" id="UYRS01005749">
    <property type="protein sequence ID" value="VDK27239.1"/>
    <property type="molecule type" value="Genomic_DNA"/>
</dbReference>
<evidence type="ECO:0000256" key="1">
    <source>
        <dbReference type="ARBA" id="ARBA00002001"/>
    </source>
</evidence>
<gene>
    <name evidence="12" type="ORF">TASK_LOCUS3108</name>
</gene>
<keyword evidence="13" id="KW-1185">Reference proteome</keyword>
<sequence>MSCRGEGEECLGKDGAKRHREVLRGTIQGIKKSFILHQAHHSGVKRISVVIYKGTWGVLKVFLQNVTCDAVTGTEYAKCKIVTAMGVIKLNTNRKT</sequence>
<keyword evidence="6" id="KW-0488">Methylation</keyword>
<dbReference type="GO" id="GO:0003677">
    <property type="term" value="F:DNA binding"/>
    <property type="evidence" value="ECO:0007669"/>
    <property type="project" value="UniProtKB-KW"/>
</dbReference>
<keyword evidence="10 11" id="KW-0544">Nucleosome core</keyword>
<evidence type="ECO:0000256" key="2">
    <source>
        <dbReference type="ARBA" id="ARBA00004123"/>
    </source>
</evidence>
<dbReference type="WBParaSite" id="TASK_0000310801-mRNA-1">
    <property type="protein sequence ID" value="TASK_0000310801-mRNA-1"/>
    <property type="gene ID" value="TASK_0000310801"/>
</dbReference>
<comment type="similarity">
    <text evidence="4 11">Belongs to the histone H4 family.</text>
</comment>
<keyword evidence="5 11" id="KW-0158">Chromosome</keyword>
<evidence type="ECO:0000256" key="6">
    <source>
        <dbReference type="ARBA" id="ARBA00022481"/>
    </source>
</evidence>
<dbReference type="AlphaFoldDB" id="A0A0R3W0B4"/>
<dbReference type="SMART" id="SM00417">
    <property type="entry name" value="H4"/>
    <property type="match status" value="1"/>
</dbReference>
<dbReference type="GO" id="GO:0030527">
    <property type="term" value="F:structural constituent of chromatin"/>
    <property type="evidence" value="ECO:0007669"/>
    <property type="project" value="InterPro"/>
</dbReference>
<evidence type="ECO:0000256" key="10">
    <source>
        <dbReference type="ARBA" id="ARBA00023269"/>
    </source>
</evidence>
<evidence type="ECO:0000313" key="13">
    <source>
        <dbReference type="Proteomes" id="UP000282613"/>
    </source>
</evidence>
<comment type="subunit">
    <text evidence="11">The nucleosome is a histone octamer containing two molecules each of H2A, H2B, H3 and H4 assembled in one H3-H4 heterotetramer and two H2A-H2B heterodimers. The octamer wraps approximately 147 bp of DNA.</text>
</comment>
<dbReference type="GO" id="GO:0046982">
    <property type="term" value="F:protein heterodimerization activity"/>
    <property type="evidence" value="ECO:0007669"/>
    <property type="project" value="InterPro"/>
</dbReference>
<comment type="subcellular location">
    <subcellularLocation>
        <location evidence="3">Chromosome</location>
    </subcellularLocation>
    <subcellularLocation>
        <location evidence="2">Nucleus</location>
    </subcellularLocation>
</comment>
<dbReference type="PANTHER" id="PTHR10484">
    <property type="entry name" value="HISTONE H4"/>
    <property type="match status" value="1"/>
</dbReference>
<evidence type="ECO:0000256" key="3">
    <source>
        <dbReference type="ARBA" id="ARBA00004286"/>
    </source>
</evidence>
<accession>A0A0R3W0B4</accession>
<dbReference type="Proteomes" id="UP000282613">
    <property type="component" value="Unassembled WGS sequence"/>
</dbReference>
<dbReference type="InterPro" id="IPR009072">
    <property type="entry name" value="Histone-fold"/>
</dbReference>
<proteinExistence type="inferred from homology"/>
<comment type="function">
    <text evidence="1 11">Core component of nucleosome. Nucleosomes wrap and compact DNA into chromatin, limiting DNA accessibility to the cellular machineries which require DNA as a template. Histones thereby play a central role in transcription regulation, DNA repair, DNA replication and chromosomal stability. DNA accessibility is regulated via a complex set of post-translational modifications of histones, also called histone code, and nucleosome remodeling.</text>
</comment>
<evidence type="ECO:0000256" key="4">
    <source>
        <dbReference type="ARBA" id="ARBA00006564"/>
    </source>
</evidence>
<organism evidence="14">
    <name type="scientific">Taenia asiatica</name>
    <name type="common">Asian tapeworm</name>
    <dbReference type="NCBI Taxonomy" id="60517"/>
    <lineage>
        <taxon>Eukaryota</taxon>
        <taxon>Metazoa</taxon>
        <taxon>Spiralia</taxon>
        <taxon>Lophotrochozoa</taxon>
        <taxon>Platyhelminthes</taxon>
        <taxon>Cestoda</taxon>
        <taxon>Eucestoda</taxon>
        <taxon>Cyclophyllidea</taxon>
        <taxon>Taeniidae</taxon>
        <taxon>Taenia</taxon>
    </lineage>
</organism>
<dbReference type="STRING" id="60517.A0A0R3W0B4"/>
<dbReference type="SUPFAM" id="SSF47113">
    <property type="entry name" value="Histone-fold"/>
    <property type="match status" value="1"/>
</dbReference>
<reference evidence="12 13" key="2">
    <citation type="submission" date="2018-11" db="EMBL/GenBank/DDBJ databases">
        <authorList>
            <consortium name="Pathogen Informatics"/>
        </authorList>
    </citation>
    <scope>NUCLEOTIDE SEQUENCE [LARGE SCALE GENOMIC DNA]</scope>
</reference>
<evidence type="ECO:0000256" key="7">
    <source>
        <dbReference type="ARBA" id="ARBA00022990"/>
    </source>
</evidence>
<evidence type="ECO:0000256" key="9">
    <source>
        <dbReference type="ARBA" id="ARBA00023242"/>
    </source>
</evidence>
<dbReference type="PRINTS" id="PR00623">
    <property type="entry name" value="HISTONEH4"/>
</dbReference>
<evidence type="ECO:0000256" key="11">
    <source>
        <dbReference type="RuleBase" id="RU000528"/>
    </source>
</evidence>
<reference evidence="14" key="1">
    <citation type="submission" date="2017-02" db="UniProtKB">
        <authorList>
            <consortium name="WormBaseParasite"/>
        </authorList>
    </citation>
    <scope>IDENTIFICATION</scope>
</reference>
<dbReference type="PROSITE" id="PS00047">
    <property type="entry name" value="HISTONE_H4"/>
    <property type="match status" value="1"/>
</dbReference>
<dbReference type="GO" id="GO:0000786">
    <property type="term" value="C:nucleosome"/>
    <property type="evidence" value="ECO:0007669"/>
    <property type="project" value="UniProtKB-KW"/>
</dbReference>
<evidence type="ECO:0000313" key="14">
    <source>
        <dbReference type="WBParaSite" id="TASK_0000310801-mRNA-1"/>
    </source>
</evidence>
<evidence type="ECO:0000256" key="8">
    <source>
        <dbReference type="ARBA" id="ARBA00023125"/>
    </source>
</evidence>
<name>A0A0R3W0B4_TAEAS</name>
<keyword evidence="9 11" id="KW-0539">Nucleus</keyword>
<dbReference type="GO" id="GO:0005634">
    <property type="term" value="C:nucleus"/>
    <property type="evidence" value="ECO:0007669"/>
    <property type="project" value="UniProtKB-SubCell"/>
</dbReference>
<protein>
    <recommendedName>
        <fullName evidence="11">Histone H4</fullName>
    </recommendedName>
</protein>